<comment type="subcellular location">
    <subcellularLocation>
        <location evidence="1">Nucleus</location>
        <location evidence="1">Nucleolus</location>
    </subcellularLocation>
</comment>
<feature type="compositionally biased region" description="Basic residues" evidence="6">
    <location>
        <begin position="561"/>
        <end position="570"/>
    </location>
</feature>
<evidence type="ECO:0000259" key="8">
    <source>
        <dbReference type="Pfam" id="PF23097"/>
    </source>
</evidence>
<evidence type="ECO:0000256" key="4">
    <source>
        <dbReference type="ARBA" id="ARBA00022737"/>
    </source>
</evidence>
<feature type="domain" description="Nucleolar protein 10-like N-terminal" evidence="9">
    <location>
        <begin position="7"/>
        <end position="367"/>
    </location>
</feature>
<dbReference type="PANTHER" id="PTHR14927:SF0">
    <property type="entry name" value="NUCLEOLAR PROTEIN 10"/>
    <property type="match status" value="1"/>
</dbReference>
<evidence type="ECO:0000259" key="9">
    <source>
        <dbReference type="Pfam" id="PF23098"/>
    </source>
</evidence>
<dbReference type="Pfam" id="PF08159">
    <property type="entry name" value="NUC153"/>
    <property type="match status" value="1"/>
</dbReference>
<accession>A0A2P6VEJ1</accession>
<feature type="domain" description="Nucleolar protein 10-like second" evidence="8">
    <location>
        <begin position="372"/>
        <end position="420"/>
    </location>
</feature>
<dbReference type="STRING" id="554055.A0A2P6VEJ1"/>
<dbReference type="InterPro" id="IPR040382">
    <property type="entry name" value="NOL10/Enp2"/>
</dbReference>
<dbReference type="EMBL" id="LHPF02000010">
    <property type="protein sequence ID" value="PSC72487.1"/>
    <property type="molecule type" value="Genomic_DNA"/>
</dbReference>
<gene>
    <name evidence="10" type="ORF">C2E20_4192</name>
</gene>
<feature type="compositionally biased region" description="Acidic residues" evidence="6">
    <location>
        <begin position="535"/>
        <end position="555"/>
    </location>
</feature>
<evidence type="ECO:0000256" key="6">
    <source>
        <dbReference type="SAM" id="MobiDB-lite"/>
    </source>
</evidence>
<keyword evidence="11" id="KW-1185">Reference proteome</keyword>
<sequence length="713" mass="76386">MSLKVQAPDGVKVYTVSGGKNIPAWLSDKKKKALRKDEEYRRRIELIQDFEFPAGCQRIKVTPDGQYIFASGYHPPQMRCYDVSQLSMKFDRHLDSEIVDFQILSEDYSKAVFLCADRSLSFHARFGAYYKTRVPKFGRDLAYCPFSAELLVAASAPEVYRLNLEEGRFLTPLSSRSPAVNACGISPAHGLLACAGEDGALECFDLRQRDSLGWLDAAGAAGGRGQALTALRFDASGMHVAVGTSGGLVALFDLRSQRPMQVKDHMYDSRIVDIKFHSTINGGGGGQHVISSDRHIIKIWEADSGEGLTNIEPQDADINDVCVWPRSGLIVVGCDSARMRAYFVPSLGPAPPWCSFLESLTEELEESANPTVYDDYRFVTRADLDKLGLTHLVGTPLLRAYMHGFFVDNRLYSKAKAIADPFAYDAYRAKRVAAKVEEERRSRISLVKKLPRVNAQAAARIIAEQAGVDLEEGGKKKRKAGDTALPSLLDDNRFKAMFEDPEFAIDEMSSEWKLLHPNTDPAKERKLLAEHFESLEGDDGEGSSDGEGYSDDEVEAAAARRGARGHRDKRLRGEPGGGGEPGASGREPRMYAAKDEAAATAFMQRRSYTEEKAAPLGQRAAAAAAAGANATARSGGSKEITFKPRYAPDGPGGPKAVAAAVAAAAGAAVVVAAAAGAAAAAGGEVALVGAAAAVGAAEDEAAAAAVGVAGDER</sequence>
<dbReference type="GO" id="GO:0000462">
    <property type="term" value="P:maturation of SSU-rRNA from tricistronic rRNA transcript (SSU-rRNA, 5.8S rRNA, LSU-rRNA)"/>
    <property type="evidence" value="ECO:0007669"/>
    <property type="project" value="TreeGrafter"/>
</dbReference>
<dbReference type="InterPro" id="IPR012580">
    <property type="entry name" value="NUC153"/>
</dbReference>
<dbReference type="Pfam" id="PF23098">
    <property type="entry name" value="Beta-prop_NOL10_N"/>
    <property type="match status" value="1"/>
</dbReference>
<dbReference type="OrthoDB" id="273340at2759"/>
<reference evidence="10 11" key="1">
    <citation type="journal article" date="2018" name="Plant J.">
        <title>Genome sequences of Chlorella sorokiniana UTEX 1602 and Micractinium conductrix SAG 241.80: implications to maltose excretion by a green alga.</title>
        <authorList>
            <person name="Arriola M.B."/>
            <person name="Velmurugan N."/>
            <person name="Zhang Y."/>
            <person name="Plunkett M.H."/>
            <person name="Hondzo H."/>
            <person name="Barney B.M."/>
        </authorList>
    </citation>
    <scope>NUCLEOTIDE SEQUENCE [LARGE SCALE GENOMIC DNA]</scope>
    <source>
        <strain evidence="10 11">SAG 241.80</strain>
    </source>
</reference>
<evidence type="ECO:0000313" key="10">
    <source>
        <dbReference type="EMBL" id="PSC72487.1"/>
    </source>
</evidence>
<feature type="domain" description="NUC153" evidence="7">
    <location>
        <begin position="491"/>
        <end position="519"/>
    </location>
</feature>
<feature type="region of interest" description="Disordered" evidence="6">
    <location>
        <begin position="534"/>
        <end position="588"/>
    </location>
</feature>
<dbReference type="SUPFAM" id="SSF50978">
    <property type="entry name" value="WD40 repeat-like"/>
    <property type="match status" value="1"/>
</dbReference>
<dbReference type="Proteomes" id="UP000239649">
    <property type="component" value="Unassembled WGS sequence"/>
</dbReference>
<protein>
    <submittedName>
        <fullName evidence="10">Nucleolar 10</fullName>
    </submittedName>
</protein>
<evidence type="ECO:0000256" key="5">
    <source>
        <dbReference type="ARBA" id="ARBA00023242"/>
    </source>
</evidence>
<evidence type="ECO:0000256" key="1">
    <source>
        <dbReference type="ARBA" id="ARBA00004604"/>
    </source>
</evidence>
<keyword evidence="3" id="KW-0853">WD repeat</keyword>
<dbReference type="InterPro" id="IPR056551">
    <property type="entry name" value="Beta-prop_NOL10_N"/>
</dbReference>
<comment type="similarity">
    <text evidence="2">Belongs to the WD repeat NOL10/ENP2 family.</text>
</comment>
<dbReference type="AlphaFoldDB" id="A0A2P6VEJ1"/>
<dbReference type="InterPro" id="IPR015943">
    <property type="entry name" value="WD40/YVTN_repeat-like_dom_sf"/>
</dbReference>
<dbReference type="GO" id="GO:0032040">
    <property type="term" value="C:small-subunit processome"/>
    <property type="evidence" value="ECO:0007669"/>
    <property type="project" value="TreeGrafter"/>
</dbReference>
<dbReference type="InterPro" id="IPR001680">
    <property type="entry name" value="WD40_rpt"/>
</dbReference>
<evidence type="ECO:0000256" key="3">
    <source>
        <dbReference type="ARBA" id="ARBA00022574"/>
    </source>
</evidence>
<evidence type="ECO:0000313" key="11">
    <source>
        <dbReference type="Proteomes" id="UP000239649"/>
    </source>
</evidence>
<dbReference type="Pfam" id="PF23097">
    <property type="entry name" value="NOL10_2nd"/>
    <property type="match status" value="1"/>
</dbReference>
<keyword evidence="4" id="KW-0677">Repeat</keyword>
<dbReference type="SMART" id="SM00320">
    <property type="entry name" value="WD40"/>
    <property type="match status" value="4"/>
</dbReference>
<dbReference type="InterPro" id="IPR036322">
    <property type="entry name" value="WD40_repeat_dom_sf"/>
</dbReference>
<dbReference type="InterPro" id="IPR056550">
    <property type="entry name" value="NOL10_2nd"/>
</dbReference>
<comment type="caution">
    <text evidence="10">The sequence shown here is derived from an EMBL/GenBank/DDBJ whole genome shotgun (WGS) entry which is preliminary data.</text>
</comment>
<evidence type="ECO:0000259" key="7">
    <source>
        <dbReference type="Pfam" id="PF08159"/>
    </source>
</evidence>
<dbReference type="Gene3D" id="2.130.10.10">
    <property type="entry name" value="YVTN repeat-like/Quinoprotein amine dehydrogenase"/>
    <property type="match status" value="1"/>
</dbReference>
<organism evidence="10 11">
    <name type="scientific">Micractinium conductrix</name>
    <dbReference type="NCBI Taxonomy" id="554055"/>
    <lineage>
        <taxon>Eukaryota</taxon>
        <taxon>Viridiplantae</taxon>
        <taxon>Chlorophyta</taxon>
        <taxon>core chlorophytes</taxon>
        <taxon>Trebouxiophyceae</taxon>
        <taxon>Chlorellales</taxon>
        <taxon>Chlorellaceae</taxon>
        <taxon>Chlorella clade</taxon>
        <taxon>Micractinium</taxon>
    </lineage>
</organism>
<dbReference type="PANTHER" id="PTHR14927">
    <property type="entry name" value="NUCLEOLAR PROTEIN 10"/>
    <property type="match status" value="1"/>
</dbReference>
<keyword evidence="5" id="KW-0539">Nucleus</keyword>
<evidence type="ECO:0000256" key="2">
    <source>
        <dbReference type="ARBA" id="ARBA00005264"/>
    </source>
</evidence>
<proteinExistence type="inferred from homology"/>
<dbReference type="GO" id="GO:0030686">
    <property type="term" value="C:90S preribosome"/>
    <property type="evidence" value="ECO:0007669"/>
    <property type="project" value="TreeGrafter"/>
</dbReference>
<name>A0A2P6VEJ1_9CHLO</name>